<organism evidence="3 4">
    <name type="scientific">Trema orientale</name>
    <name type="common">Charcoal tree</name>
    <name type="synonym">Celtis orientalis</name>
    <dbReference type="NCBI Taxonomy" id="63057"/>
    <lineage>
        <taxon>Eukaryota</taxon>
        <taxon>Viridiplantae</taxon>
        <taxon>Streptophyta</taxon>
        <taxon>Embryophyta</taxon>
        <taxon>Tracheophyta</taxon>
        <taxon>Spermatophyta</taxon>
        <taxon>Magnoliopsida</taxon>
        <taxon>eudicotyledons</taxon>
        <taxon>Gunneridae</taxon>
        <taxon>Pentapetalae</taxon>
        <taxon>rosids</taxon>
        <taxon>fabids</taxon>
        <taxon>Rosales</taxon>
        <taxon>Cannabaceae</taxon>
        <taxon>Trema</taxon>
    </lineage>
</organism>
<comment type="caution">
    <text evidence="3">The sequence shown here is derived from an EMBL/GenBank/DDBJ whole genome shotgun (WGS) entry which is preliminary data.</text>
</comment>
<dbReference type="PANTHER" id="PTHR48223:SF1">
    <property type="entry name" value="ABC TRANSMEMBRANE TYPE-1 DOMAIN-CONTAINING PROTEIN"/>
    <property type="match status" value="1"/>
</dbReference>
<dbReference type="STRING" id="63057.A0A2P5CF52"/>
<evidence type="ECO:0000256" key="2">
    <source>
        <dbReference type="SAM" id="Phobius"/>
    </source>
</evidence>
<dbReference type="InParanoid" id="A0A2P5CF52"/>
<keyword evidence="2" id="KW-0472">Membrane</keyword>
<reference evidence="4" key="1">
    <citation type="submission" date="2016-06" db="EMBL/GenBank/DDBJ databases">
        <title>Parallel loss of symbiosis genes in relatives of nitrogen-fixing non-legume Parasponia.</title>
        <authorList>
            <person name="Van Velzen R."/>
            <person name="Holmer R."/>
            <person name="Bu F."/>
            <person name="Rutten L."/>
            <person name="Van Zeijl A."/>
            <person name="Liu W."/>
            <person name="Santuari L."/>
            <person name="Cao Q."/>
            <person name="Sharma T."/>
            <person name="Shen D."/>
            <person name="Roswanjaya Y."/>
            <person name="Wardhani T."/>
            <person name="Kalhor M.S."/>
            <person name="Jansen J."/>
            <person name="Van den Hoogen J."/>
            <person name="Gungor B."/>
            <person name="Hartog M."/>
            <person name="Hontelez J."/>
            <person name="Verver J."/>
            <person name="Yang W.-C."/>
            <person name="Schijlen E."/>
            <person name="Repin R."/>
            <person name="Schilthuizen M."/>
            <person name="Schranz E."/>
            <person name="Heidstra R."/>
            <person name="Miyata K."/>
            <person name="Fedorova E."/>
            <person name="Kohlen W."/>
            <person name="Bisseling T."/>
            <person name="Smit S."/>
            <person name="Geurts R."/>
        </authorList>
    </citation>
    <scope>NUCLEOTIDE SEQUENCE [LARGE SCALE GENOMIC DNA]</scope>
    <source>
        <strain evidence="4">cv. RG33-2</strain>
    </source>
</reference>
<dbReference type="AlphaFoldDB" id="A0A2P5CF52"/>
<feature type="region of interest" description="Disordered" evidence="1">
    <location>
        <begin position="62"/>
        <end position="105"/>
    </location>
</feature>
<name>A0A2P5CF52_TREOI</name>
<dbReference type="OrthoDB" id="748739at2759"/>
<protein>
    <submittedName>
        <fullName evidence="3">Embryo defective</fullName>
    </submittedName>
</protein>
<dbReference type="Proteomes" id="UP000237000">
    <property type="component" value="Unassembled WGS sequence"/>
</dbReference>
<evidence type="ECO:0000313" key="4">
    <source>
        <dbReference type="Proteomes" id="UP000237000"/>
    </source>
</evidence>
<dbReference type="PANTHER" id="PTHR48223">
    <property type="entry name" value="DEFECTIVE 2759, PUTATIVE ISOFORM 1-RELATED"/>
    <property type="match status" value="1"/>
</dbReference>
<sequence length="330" mass="37704">MALVTHQMQGSYVTFPSRPLPWIRGIKLKRYVTTLHIAGRKDDSFLLKRNISLRPKPKALRISAFKGNARNDEPGGRASGSKSAKNSVKLKESGDPITESSKANDVSLSYTPEANESVSSPAIHRLFKKWLTNLRTQSSDQVVDDIIGEEPSPTDISESELGTQKKETNALLKAVWCHFLSLDATVKIPLLIFIPLYLAVNVIYGAEVSKDLTPLWILGPVILALYIKMLGWLFALYVFSFKQTVKVIKNLPTYFTVAYSYIVQGKLKEEVYARFWRPVVNFKNMNYKESSKRKLKELEEWIGEKFIDFVESIWPYYCRTIRFLKRANLI</sequence>
<dbReference type="FunCoup" id="A0A2P5CF52">
    <property type="interactions" value="1185"/>
</dbReference>
<dbReference type="EMBL" id="JXTC01000372">
    <property type="protein sequence ID" value="PON59679.1"/>
    <property type="molecule type" value="Genomic_DNA"/>
</dbReference>
<keyword evidence="2" id="KW-1133">Transmembrane helix</keyword>
<gene>
    <name evidence="3" type="ORF">TorRG33x02_287510</name>
</gene>
<feature type="transmembrane region" description="Helical" evidence="2">
    <location>
        <begin position="216"/>
        <end position="239"/>
    </location>
</feature>
<keyword evidence="4" id="KW-1185">Reference proteome</keyword>
<accession>A0A2P5CF52</accession>
<evidence type="ECO:0000313" key="3">
    <source>
        <dbReference type="EMBL" id="PON59679.1"/>
    </source>
</evidence>
<proteinExistence type="predicted"/>
<evidence type="ECO:0000256" key="1">
    <source>
        <dbReference type="SAM" id="MobiDB-lite"/>
    </source>
</evidence>
<keyword evidence="2" id="KW-0812">Transmembrane</keyword>